<feature type="compositionally biased region" description="Basic residues" evidence="6">
    <location>
        <begin position="32"/>
        <end position="52"/>
    </location>
</feature>
<dbReference type="Proteomes" id="UP000305792">
    <property type="component" value="Unassembled WGS sequence"/>
</dbReference>
<comment type="caution">
    <text evidence="9">The sequence shown here is derived from an EMBL/GenBank/DDBJ whole genome shotgun (WGS) entry which is preliminary data.</text>
</comment>
<feature type="domain" description="RNA polymerase sigma-70 region 2" evidence="7">
    <location>
        <begin position="83"/>
        <end position="142"/>
    </location>
</feature>
<gene>
    <name evidence="9" type="ORF">E9998_11655</name>
</gene>
<dbReference type="GO" id="GO:0003677">
    <property type="term" value="F:DNA binding"/>
    <property type="evidence" value="ECO:0007669"/>
    <property type="project" value="UniProtKB-KW"/>
</dbReference>
<dbReference type="InterPro" id="IPR013249">
    <property type="entry name" value="RNA_pol_sigma70_r4_t2"/>
</dbReference>
<evidence type="ECO:0000313" key="9">
    <source>
        <dbReference type="EMBL" id="THV28748.1"/>
    </source>
</evidence>
<dbReference type="InterPro" id="IPR013324">
    <property type="entry name" value="RNA_pol_sigma_r3/r4-like"/>
</dbReference>
<dbReference type="GO" id="GO:0006352">
    <property type="term" value="P:DNA-templated transcription initiation"/>
    <property type="evidence" value="ECO:0007669"/>
    <property type="project" value="InterPro"/>
</dbReference>
<dbReference type="Gene3D" id="1.10.10.10">
    <property type="entry name" value="Winged helix-like DNA-binding domain superfamily/Winged helix DNA-binding domain"/>
    <property type="match status" value="1"/>
</dbReference>
<evidence type="ECO:0000313" key="10">
    <source>
        <dbReference type="Proteomes" id="UP000305792"/>
    </source>
</evidence>
<evidence type="ECO:0000259" key="7">
    <source>
        <dbReference type="Pfam" id="PF04542"/>
    </source>
</evidence>
<evidence type="ECO:0000256" key="1">
    <source>
        <dbReference type="ARBA" id="ARBA00010641"/>
    </source>
</evidence>
<reference evidence="9 10" key="1">
    <citation type="journal article" date="2018" name="Int. J. Syst. Evol. Microbiol.">
        <title>Glycomyces paridis sp. nov., isolated from the medicinal plant Paris polyphylla.</title>
        <authorList>
            <person name="Fang X.M."/>
            <person name="Bai J.L."/>
            <person name="Su J."/>
            <person name="Zhao L.L."/>
            <person name="Liu H.Y."/>
            <person name="Ma B.P."/>
            <person name="Zhang Y.Q."/>
            <person name="Yu L.Y."/>
        </authorList>
    </citation>
    <scope>NUCLEOTIDE SEQUENCE [LARGE SCALE GENOMIC DNA]</scope>
    <source>
        <strain evidence="9 10">CPCC 204357</strain>
    </source>
</reference>
<dbReference type="Pfam" id="PF08281">
    <property type="entry name" value="Sigma70_r4_2"/>
    <property type="match status" value="1"/>
</dbReference>
<dbReference type="InterPro" id="IPR013325">
    <property type="entry name" value="RNA_pol_sigma_r2"/>
</dbReference>
<dbReference type="CDD" id="cd06171">
    <property type="entry name" value="Sigma70_r4"/>
    <property type="match status" value="1"/>
</dbReference>
<evidence type="ECO:0000256" key="6">
    <source>
        <dbReference type="SAM" id="MobiDB-lite"/>
    </source>
</evidence>
<dbReference type="Pfam" id="PF04542">
    <property type="entry name" value="Sigma70_r2"/>
    <property type="match status" value="1"/>
</dbReference>
<feature type="region of interest" description="Disordered" evidence="6">
    <location>
        <begin position="1"/>
        <end position="70"/>
    </location>
</feature>
<keyword evidence="2" id="KW-0805">Transcription regulation</keyword>
<sequence>MRPRPYKRVPVIGNTRRGGRGGSRSLGSAGNRGRRLRVSRRDGRRRIHRSGRGPRPYPSSERGPVEPREQQEAEFRAFATAQRDSLRRYAFLLCGDWFEADDIVQKSLTKLFAAWGRVEPGGASAYVRKIVTNVYLSHRRLAWVRRERAAAELPVQALDRPQAAVDARIEMVEALNRIPARQRATLVLRYWEQLSVDETATAMGCSAGTVKSQSAKGLRRLKELLTESAVPVRA</sequence>
<dbReference type="GO" id="GO:0016987">
    <property type="term" value="F:sigma factor activity"/>
    <property type="evidence" value="ECO:0007669"/>
    <property type="project" value="UniProtKB-KW"/>
</dbReference>
<dbReference type="PANTHER" id="PTHR43133:SF50">
    <property type="entry name" value="ECF RNA POLYMERASE SIGMA FACTOR SIGM"/>
    <property type="match status" value="1"/>
</dbReference>
<accession>A0A4S8PED9</accession>
<dbReference type="AlphaFoldDB" id="A0A4S8PED9"/>
<protein>
    <submittedName>
        <fullName evidence="9">SigE family RNA polymerase sigma factor</fullName>
    </submittedName>
</protein>
<dbReference type="InterPro" id="IPR007627">
    <property type="entry name" value="RNA_pol_sigma70_r2"/>
</dbReference>
<evidence type="ECO:0000259" key="8">
    <source>
        <dbReference type="Pfam" id="PF08281"/>
    </source>
</evidence>
<dbReference type="SUPFAM" id="SSF88946">
    <property type="entry name" value="Sigma2 domain of RNA polymerase sigma factors"/>
    <property type="match status" value="1"/>
</dbReference>
<dbReference type="SUPFAM" id="SSF88659">
    <property type="entry name" value="Sigma3 and sigma4 domains of RNA polymerase sigma factors"/>
    <property type="match status" value="1"/>
</dbReference>
<keyword evidence="10" id="KW-1185">Reference proteome</keyword>
<dbReference type="Gene3D" id="1.10.1740.10">
    <property type="match status" value="1"/>
</dbReference>
<evidence type="ECO:0000256" key="4">
    <source>
        <dbReference type="ARBA" id="ARBA00023125"/>
    </source>
</evidence>
<keyword evidence="3" id="KW-0731">Sigma factor</keyword>
<dbReference type="InterPro" id="IPR014284">
    <property type="entry name" value="RNA_pol_sigma-70_dom"/>
</dbReference>
<dbReference type="NCBIfam" id="TIGR02983">
    <property type="entry name" value="SigE-fam_strep"/>
    <property type="match status" value="1"/>
</dbReference>
<evidence type="ECO:0000256" key="3">
    <source>
        <dbReference type="ARBA" id="ARBA00023082"/>
    </source>
</evidence>
<dbReference type="PANTHER" id="PTHR43133">
    <property type="entry name" value="RNA POLYMERASE ECF-TYPE SIGMA FACTO"/>
    <property type="match status" value="1"/>
</dbReference>
<proteinExistence type="inferred from homology"/>
<feature type="domain" description="RNA polymerase sigma factor 70 region 4 type 2" evidence="8">
    <location>
        <begin position="170"/>
        <end position="221"/>
    </location>
</feature>
<comment type="similarity">
    <text evidence="1">Belongs to the sigma-70 factor family. ECF subfamily.</text>
</comment>
<dbReference type="InterPro" id="IPR014325">
    <property type="entry name" value="RNA_pol_sigma-E_actinobac"/>
</dbReference>
<dbReference type="OrthoDB" id="2046835at2"/>
<keyword evidence="4" id="KW-0238">DNA-binding</keyword>
<name>A0A4S8PED9_9ACTN</name>
<dbReference type="EMBL" id="STGX01000007">
    <property type="protein sequence ID" value="THV28748.1"/>
    <property type="molecule type" value="Genomic_DNA"/>
</dbReference>
<organism evidence="9 10">
    <name type="scientific">Glycomyces paridis</name>
    <dbReference type="NCBI Taxonomy" id="2126555"/>
    <lineage>
        <taxon>Bacteria</taxon>
        <taxon>Bacillati</taxon>
        <taxon>Actinomycetota</taxon>
        <taxon>Actinomycetes</taxon>
        <taxon>Glycomycetales</taxon>
        <taxon>Glycomycetaceae</taxon>
        <taxon>Glycomyces</taxon>
    </lineage>
</organism>
<dbReference type="InterPro" id="IPR039425">
    <property type="entry name" value="RNA_pol_sigma-70-like"/>
</dbReference>
<keyword evidence="5" id="KW-0804">Transcription</keyword>
<evidence type="ECO:0000256" key="2">
    <source>
        <dbReference type="ARBA" id="ARBA00023015"/>
    </source>
</evidence>
<evidence type="ECO:0000256" key="5">
    <source>
        <dbReference type="ARBA" id="ARBA00023163"/>
    </source>
</evidence>
<dbReference type="NCBIfam" id="TIGR02937">
    <property type="entry name" value="sigma70-ECF"/>
    <property type="match status" value="1"/>
</dbReference>
<dbReference type="InterPro" id="IPR036388">
    <property type="entry name" value="WH-like_DNA-bd_sf"/>
</dbReference>